<dbReference type="InterPro" id="IPR032675">
    <property type="entry name" value="LRR_dom_sf"/>
</dbReference>
<dbReference type="PANTHER" id="PTHR38926:SF5">
    <property type="entry name" value="F-BOX AND LEUCINE-RICH REPEAT PROTEIN 6"/>
    <property type="match status" value="1"/>
</dbReference>
<dbReference type="PANTHER" id="PTHR38926">
    <property type="entry name" value="F-BOX DOMAIN CONTAINING PROTEIN, EXPRESSED"/>
    <property type="match status" value="1"/>
</dbReference>
<name>A0A8D8G140_CULPI</name>
<dbReference type="Gene3D" id="1.20.1280.50">
    <property type="match status" value="1"/>
</dbReference>
<dbReference type="SUPFAM" id="SSF52047">
    <property type="entry name" value="RNI-like"/>
    <property type="match status" value="1"/>
</dbReference>
<dbReference type="SUPFAM" id="SSF81383">
    <property type="entry name" value="F-box domain"/>
    <property type="match status" value="1"/>
</dbReference>
<evidence type="ECO:0000259" key="2">
    <source>
        <dbReference type="PROSITE" id="PS50181"/>
    </source>
</evidence>
<dbReference type="AlphaFoldDB" id="A0A8D8G140"/>
<proteinExistence type="predicted"/>
<dbReference type="SMART" id="SM00256">
    <property type="entry name" value="FBOX"/>
    <property type="match status" value="1"/>
</dbReference>
<protein>
    <submittedName>
        <fullName evidence="3">(northern house mosquito) hypothetical protein</fullName>
    </submittedName>
</protein>
<reference evidence="3" key="1">
    <citation type="submission" date="2021-05" db="EMBL/GenBank/DDBJ databases">
        <authorList>
            <person name="Alioto T."/>
            <person name="Alioto T."/>
            <person name="Gomez Garrido J."/>
        </authorList>
    </citation>
    <scope>NUCLEOTIDE SEQUENCE</scope>
</reference>
<organism evidence="3">
    <name type="scientific">Culex pipiens</name>
    <name type="common">House mosquito</name>
    <dbReference type="NCBI Taxonomy" id="7175"/>
    <lineage>
        <taxon>Eukaryota</taxon>
        <taxon>Metazoa</taxon>
        <taxon>Ecdysozoa</taxon>
        <taxon>Arthropoda</taxon>
        <taxon>Hexapoda</taxon>
        <taxon>Insecta</taxon>
        <taxon>Pterygota</taxon>
        <taxon>Neoptera</taxon>
        <taxon>Endopterygota</taxon>
        <taxon>Diptera</taxon>
        <taxon>Nematocera</taxon>
        <taxon>Culicoidea</taxon>
        <taxon>Culicidae</taxon>
        <taxon>Culicinae</taxon>
        <taxon>Culicini</taxon>
        <taxon>Culex</taxon>
        <taxon>Culex</taxon>
    </lineage>
</organism>
<evidence type="ECO:0000256" key="1">
    <source>
        <dbReference type="SAM" id="MobiDB-lite"/>
    </source>
</evidence>
<feature type="region of interest" description="Disordered" evidence="1">
    <location>
        <begin position="12"/>
        <end position="37"/>
    </location>
</feature>
<accession>A0A8D8G140</accession>
<dbReference type="Pfam" id="PF00646">
    <property type="entry name" value="F-box"/>
    <property type="match status" value="1"/>
</dbReference>
<feature type="domain" description="F-box" evidence="2">
    <location>
        <begin position="37"/>
        <end position="84"/>
    </location>
</feature>
<sequence length="525" mass="60359">MESCEICARLPSASTDHGPESHRTLRPFNVKRSDPPQLNQSALPPEMWAEIFKGLSGCHLLRVRLVCHRWKDIVDSSSALLAKYYVFFLCDIHDEPNDLPPATNAHFEKVDIAAVGSWWPSFCQRLVELELTRCEINVSVLLDMLKQIPNLKCLALSWELCDTKPLVDCPVAVDFTLNKLEKLRLEDVKSAEIFKVFQQLCCTLKSLNITWCCNRDVHHSVEIAKFVNGLQNTLTELTINDIDEVLIEVIKFDRLRLKKLTLSELQPTSQIPGLIVQLCRLHPSLEHLDVLDNQFWFNKTQLNEMGQLLHNLKFLSYCLGSKPEQVDLTFLSNMPKLEILSLDGRTINNKSVLPDCRPNLKELHLEEIFFQDNSFQMCLEKMPNIQAIHIEACSMDSWAHFLKVLGTLKHLRELKLHNMCPKETTSCYFDDLTALKSLILFSCKMSQDLLATLLSRCPSLHKLHMTLVKDALNDDVRRVICWKLPRLIELRVTMYIKVEGVERASRTDIRVVFDSLEQLRSAVTE</sequence>
<evidence type="ECO:0000313" key="3">
    <source>
        <dbReference type="EMBL" id="CAG6490976.1"/>
    </source>
</evidence>
<dbReference type="PROSITE" id="PS50181">
    <property type="entry name" value="FBOX"/>
    <property type="match status" value="1"/>
</dbReference>
<dbReference type="CDD" id="cd09917">
    <property type="entry name" value="F-box_SF"/>
    <property type="match status" value="1"/>
</dbReference>
<dbReference type="InterPro" id="IPR036047">
    <property type="entry name" value="F-box-like_dom_sf"/>
</dbReference>
<dbReference type="InterPro" id="IPR001810">
    <property type="entry name" value="F-box_dom"/>
</dbReference>
<dbReference type="EMBL" id="HBUE01117327">
    <property type="protein sequence ID" value="CAG6490976.1"/>
    <property type="molecule type" value="Transcribed_RNA"/>
</dbReference>
<dbReference type="Gene3D" id="3.80.10.10">
    <property type="entry name" value="Ribonuclease Inhibitor"/>
    <property type="match status" value="2"/>
</dbReference>